<keyword evidence="2" id="KW-1185">Reference proteome</keyword>
<evidence type="ECO:0000313" key="1">
    <source>
        <dbReference type="EMBL" id="MBP2859333.1"/>
    </source>
</evidence>
<accession>A0ABS5BFT9</accession>
<dbReference type="SUPFAM" id="SSF51735">
    <property type="entry name" value="NAD(P)-binding Rossmann-fold domains"/>
    <property type="match status" value="1"/>
</dbReference>
<dbReference type="EMBL" id="JAGJWX010000028">
    <property type="protein sequence ID" value="MBP2859333.1"/>
    <property type="molecule type" value="Genomic_DNA"/>
</dbReference>
<organism evidence="1 2">
    <name type="scientific">Dickeya oryzae</name>
    <dbReference type="NCBI Taxonomy" id="1240404"/>
    <lineage>
        <taxon>Bacteria</taxon>
        <taxon>Pseudomonadati</taxon>
        <taxon>Pseudomonadota</taxon>
        <taxon>Gammaproteobacteria</taxon>
        <taxon>Enterobacterales</taxon>
        <taxon>Pectobacteriaceae</taxon>
        <taxon>Dickeya</taxon>
    </lineage>
</organism>
<dbReference type="Gene3D" id="3.40.50.720">
    <property type="entry name" value="NAD(P)-binding Rossmann-like Domain"/>
    <property type="match status" value="1"/>
</dbReference>
<comment type="caution">
    <text evidence="1">The sequence shown here is derived from an EMBL/GenBank/DDBJ whole genome shotgun (WGS) entry which is preliminary data.</text>
</comment>
<proteinExistence type="predicted"/>
<dbReference type="InterPro" id="IPR023401">
    <property type="entry name" value="ODC_N"/>
</dbReference>
<dbReference type="PIRSF" id="PIRSF001439">
    <property type="entry name" value="CryM"/>
    <property type="match status" value="1"/>
</dbReference>
<reference evidence="1 2" key="1">
    <citation type="submission" date="2021-04" db="EMBL/GenBank/DDBJ databases">
        <title>Genomic and host-range diversity within the Dickeya zeae complex, identification of D. zeae and D. oryzae members, proposal of two novel subspecies D. zeae subsp. zeae subsp. nov. and D. zeae subsp. dombae subsp. nov.</title>
        <authorList>
            <person name="Van Gijsegem F."/>
            <person name="Hugouvieux-Cotte-Pattat N."/>
        </authorList>
    </citation>
    <scope>NUCLEOTIDE SEQUENCE [LARGE SCALE GENOMIC DNA]</scope>
    <source>
        <strain evidence="1 2">FVG03</strain>
    </source>
</reference>
<evidence type="ECO:0000313" key="2">
    <source>
        <dbReference type="Proteomes" id="UP000810130"/>
    </source>
</evidence>
<protein>
    <submittedName>
        <fullName evidence="1">Ornithine cyclodeaminase family protein</fullName>
    </submittedName>
</protein>
<name>A0ABS5BFT9_9GAMM</name>
<dbReference type="InterPro" id="IPR003462">
    <property type="entry name" value="ODC_Mu_crystall"/>
</dbReference>
<gene>
    <name evidence="1" type="ORF">J8657_17190</name>
</gene>
<dbReference type="InterPro" id="IPR036291">
    <property type="entry name" value="NAD(P)-bd_dom_sf"/>
</dbReference>
<dbReference type="PANTHER" id="PTHR13812:SF19">
    <property type="entry name" value="KETIMINE REDUCTASE MU-CRYSTALLIN"/>
    <property type="match status" value="1"/>
</dbReference>
<dbReference type="Pfam" id="PF02423">
    <property type="entry name" value="OCD_Mu_crystall"/>
    <property type="match status" value="1"/>
</dbReference>
<dbReference type="Gene3D" id="3.30.1780.10">
    <property type="entry name" value="ornithine cyclodeaminase, domain 1"/>
    <property type="match status" value="1"/>
</dbReference>
<dbReference type="Proteomes" id="UP000810130">
    <property type="component" value="Unassembled WGS sequence"/>
</dbReference>
<dbReference type="PANTHER" id="PTHR13812">
    <property type="entry name" value="KETIMINE REDUCTASE MU-CRYSTALLIN"/>
    <property type="match status" value="1"/>
</dbReference>
<sequence length="328" mass="34842">MRRWRNGHVLVDGEDISMLMINEKTSAALASHEMAYEAVRAALIDAVHPATALFPVVHGHGSDANNRFTVKSGATPDLAGLKVGSYWPDNAADGLPCHNSIIFLFDQSRGVIHAAVEAGTLNAYRTAAADAVATDVLARDDAAVLAVFGTGHQARYDVEAVARLRPITEILVVGRSETATQRLVDTLRASALPARACQPEAACRAADIIITATTARAPLFDAAWVRPGTHISSMGSDAVGKQELPVELLTTGRLFCDFPVQSRRIGEFQHTGDDKAVFAIGDVLAGKISGRETASDITVFDSSGLAIQDLYIAKAVINAHHHQDGGFT</sequence>